<keyword evidence="4" id="KW-1185">Reference proteome</keyword>
<dbReference type="Proteomes" id="UP001386955">
    <property type="component" value="Unassembled WGS sequence"/>
</dbReference>
<evidence type="ECO:0000259" key="1">
    <source>
        <dbReference type="Pfam" id="PF00646"/>
    </source>
</evidence>
<evidence type="ECO:0000313" key="4">
    <source>
        <dbReference type="Proteomes" id="UP001386955"/>
    </source>
</evidence>
<dbReference type="InterPro" id="IPR036047">
    <property type="entry name" value="F-box-like_dom_sf"/>
</dbReference>
<dbReference type="Pfam" id="PF24758">
    <property type="entry name" value="LRR_At5g56370"/>
    <property type="match status" value="1"/>
</dbReference>
<evidence type="ECO:0008006" key="5">
    <source>
        <dbReference type="Google" id="ProtNLM"/>
    </source>
</evidence>
<dbReference type="PANTHER" id="PTHR32212">
    <property type="entry name" value="CYCLIN-LIKE F-BOX"/>
    <property type="match status" value="1"/>
</dbReference>
<name>A0AAN9RKT2_PSOTE</name>
<dbReference type="Gene3D" id="1.20.1280.50">
    <property type="match status" value="1"/>
</dbReference>
<evidence type="ECO:0000313" key="3">
    <source>
        <dbReference type="EMBL" id="KAK7380285.1"/>
    </source>
</evidence>
<organism evidence="3 4">
    <name type="scientific">Psophocarpus tetragonolobus</name>
    <name type="common">Winged bean</name>
    <name type="synonym">Dolichos tetragonolobus</name>
    <dbReference type="NCBI Taxonomy" id="3891"/>
    <lineage>
        <taxon>Eukaryota</taxon>
        <taxon>Viridiplantae</taxon>
        <taxon>Streptophyta</taxon>
        <taxon>Embryophyta</taxon>
        <taxon>Tracheophyta</taxon>
        <taxon>Spermatophyta</taxon>
        <taxon>Magnoliopsida</taxon>
        <taxon>eudicotyledons</taxon>
        <taxon>Gunneridae</taxon>
        <taxon>Pentapetalae</taxon>
        <taxon>rosids</taxon>
        <taxon>fabids</taxon>
        <taxon>Fabales</taxon>
        <taxon>Fabaceae</taxon>
        <taxon>Papilionoideae</taxon>
        <taxon>50 kb inversion clade</taxon>
        <taxon>NPAAA clade</taxon>
        <taxon>indigoferoid/millettioid clade</taxon>
        <taxon>Phaseoleae</taxon>
        <taxon>Psophocarpus</taxon>
    </lineage>
</organism>
<dbReference type="SUPFAM" id="SSF81383">
    <property type="entry name" value="F-box domain"/>
    <property type="match status" value="1"/>
</dbReference>
<gene>
    <name evidence="3" type="ORF">VNO78_32793</name>
</gene>
<protein>
    <recommendedName>
        <fullName evidence="5">F-box domain-containing protein</fullName>
    </recommendedName>
</protein>
<dbReference type="Pfam" id="PF00646">
    <property type="entry name" value="F-box"/>
    <property type="match status" value="1"/>
</dbReference>
<dbReference type="InterPro" id="IPR001810">
    <property type="entry name" value="F-box_dom"/>
</dbReference>
<sequence>MEKMVFLKEQLRAHWQWIDHKLELHDEDNRDRISELHDSILLHIFNFMDTKSAVRTCVLSKRWKDICKCLTSLTFSPKLMCFPNFTLCSSESNGCRSESFRNFPSWVLSCRDHSCSLFNLTIESGSIEDDDLDRLMQYALLHNVQHLAIDISSISFTPNFESLPLIFCSQSLTYLKLCNKWIRSMILLPKSLQFPALKTLHLECVNFTGADNHSIEPFSECHLLNTLDLSNLASRRTQRPCFIQLKSLKVKKKGFSSLSDDQLHRVVDYLLHNSPQLASVDVTIGERHLQA</sequence>
<dbReference type="InterPro" id="IPR055411">
    <property type="entry name" value="LRR_FXL15/At3g58940/PEG3-like"/>
</dbReference>
<accession>A0AAN9RKT2</accession>
<dbReference type="PANTHER" id="PTHR32212:SF385">
    <property type="entry name" value="F-BOX_RNI_FBD-LIKE DOMAIN PROTEIN"/>
    <property type="match status" value="1"/>
</dbReference>
<evidence type="ECO:0000259" key="2">
    <source>
        <dbReference type="Pfam" id="PF24758"/>
    </source>
</evidence>
<dbReference type="AlphaFoldDB" id="A0AAN9RKT2"/>
<dbReference type="InterPro" id="IPR032675">
    <property type="entry name" value="LRR_dom_sf"/>
</dbReference>
<reference evidence="3 4" key="1">
    <citation type="submission" date="2024-01" db="EMBL/GenBank/DDBJ databases">
        <title>The genomes of 5 underutilized Papilionoideae crops provide insights into root nodulation and disease resistanc.</title>
        <authorList>
            <person name="Jiang F."/>
        </authorList>
    </citation>
    <scope>NUCLEOTIDE SEQUENCE [LARGE SCALE GENOMIC DNA]</scope>
    <source>
        <strain evidence="3">DUOXIRENSHENG_FW03</strain>
        <tissue evidence="3">Leaves</tissue>
    </source>
</reference>
<dbReference type="Gene3D" id="3.80.10.10">
    <property type="entry name" value="Ribonuclease Inhibitor"/>
    <property type="match status" value="1"/>
</dbReference>
<dbReference type="SUPFAM" id="SSF52047">
    <property type="entry name" value="RNI-like"/>
    <property type="match status" value="1"/>
</dbReference>
<feature type="domain" description="F-box" evidence="1">
    <location>
        <begin position="33"/>
        <end position="68"/>
    </location>
</feature>
<proteinExistence type="predicted"/>
<dbReference type="EMBL" id="JAYMYS010000009">
    <property type="protein sequence ID" value="KAK7380285.1"/>
    <property type="molecule type" value="Genomic_DNA"/>
</dbReference>
<comment type="caution">
    <text evidence="3">The sequence shown here is derived from an EMBL/GenBank/DDBJ whole genome shotgun (WGS) entry which is preliminary data.</text>
</comment>
<feature type="domain" description="F-box/LRR-repeat protein 15/At3g58940/PEG3-like LRR" evidence="2">
    <location>
        <begin position="132"/>
        <end position="257"/>
    </location>
</feature>